<keyword evidence="2" id="KW-0238">DNA-binding</keyword>
<feature type="domain" description="HTH gntR-type" evidence="4">
    <location>
        <begin position="5"/>
        <end position="73"/>
    </location>
</feature>
<gene>
    <name evidence="5" type="ORF">C3430_25355</name>
</gene>
<sequence>MAHNSPIYIRIQDKIREGIADGVWKPGERLPSENELANQFSTTRATVVHAMQGLLSDGLIDRIRGKGTFVKASPIVTQVRTQELGFFEKDLEGSNLTVEYRLLEFAPAPLTPALRKNLQLGEKAKIYRLMRLRIVNGKPLALEIRYLEASLAVSLSHEKLAVMAIQPLIEQQLNVKIGTIHNQVRVTLPGTEIASVLEIKKARPVMVRRHTCLAQDQTPVLWGETFYREEYEIQYSSYRGK</sequence>
<dbReference type="FunFam" id="1.10.10.10:FF:000079">
    <property type="entry name" value="GntR family transcriptional regulator"/>
    <property type="match status" value="1"/>
</dbReference>
<dbReference type="InterPro" id="IPR000524">
    <property type="entry name" value="Tscrpt_reg_HTH_GntR"/>
</dbReference>
<evidence type="ECO:0000313" key="5">
    <source>
        <dbReference type="EMBL" id="POU60380.1"/>
    </source>
</evidence>
<evidence type="ECO:0000313" key="6">
    <source>
        <dbReference type="Proteomes" id="UP000237003"/>
    </source>
</evidence>
<dbReference type="GO" id="GO:0003700">
    <property type="term" value="F:DNA-binding transcription factor activity"/>
    <property type="evidence" value="ECO:0007669"/>
    <property type="project" value="InterPro"/>
</dbReference>
<dbReference type="Gene3D" id="3.40.1410.10">
    <property type="entry name" value="Chorismate lyase-like"/>
    <property type="match status" value="1"/>
</dbReference>
<keyword evidence="3" id="KW-0804">Transcription</keyword>
<proteinExistence type="predicted"/>
<dbReference type="InterPro" id="IPR028978">
    <property type="entry name" value="Chorismate_lyase_/UTRA_dom_sf"/>
</dbReference>
<dbReference type="PANTHER" id="PTHR44846">
    <property type="entry name" value="MANNOSYL-D-GLYCERATE TRANSPORT/METABOLISM SYSTEM REPRESSOR MNGR-RELATED"/>
    <property type="match status" value="1"/>
</dbReference>
<dbReference type="RefSeq" id="WP_103780642.1">
    <property type="nucleotide sequence ID" value="NZ_PQLX01000014.1"/>
</dbReference>
<dbReference type="PANTHER" id="PTHR44846:SF1">
    <property type="entry name" value="MANNOSYL-D-GLYCERATE TRANSPORT_METABOLISM SYSTEM REPRESSOR MNGR-RELATED"/>
    <property type="match status" value="1"/>
</dbReference>
<organism evidence="5 6">
    <name type="scientific">Citrobacter amalonaticus</name>
    <dbReference type="NCBI Taxonomy" id="35703"/>
    <lineage>
        <taxon>Bacteria</taxon>
        <taxon>Pseudomonadati</taxon>
        <taxon>Pseudomonadota</taxon>
        <taxon>Gammaproteobacteria</taxon>
        <taxon>Enterobacterales</taxon>
        <taxon>Enterobacteriaceae</taxon>
        <taxon>Citrobacter</taxon>
    </lineage>
</organism>
<name>A0A2S4RQW8_CITAM</name>
<dbReference type="OrthoDB" id="6626198at2"/>
<evidence type="ECO:0000256" key="2">
    <source>
        <dbReference type="ARBA" id="ARBA00023125"/>
    </source>
</evidence>
<dbReference type="InterPro" id="IPR036390">
    <property type="entry name" value="WH_DNA-bd_sf"/>
</dbReference>
<evidence type="ECO:0000256" key="1">
    <source>
        <dbReference type="ARBA" id="ARBA00023015"/>
    </source>
</evidence>
<dbReference type="PROSITE" id="PS50949">
    <property type="entry name" value="HTH_GNTR"/>
    <property type="match status" value="1"/>
</dbReference>
<dbReference type="Proteomes" id="UP000237003">
    <property type="component" value="Unassembled WGS sequence"/>
</dbReference>
<dbReference type="AlphaFoldDB" id="A0A2S4RQW8"/>
<dbReference type="EMBL" id="PQLX01000014">
    <property type="protein sequence ID" value="POU60380.1"/>
    <property type="molecule type" value="Genomic_DNA"/>
</dbReference>
<dbReference type="Pfam" id="PF00392">
    <property type="entry name" value="GntR"/>
    <property type="match status" value="1"/>
</dbReference>
<dbReference type="SUPFAM" id="SSF46785">
    <property type="entry name" value="Winged helix' DNA-binding domain"/>
    <property type="match status" value="1"/>
</dbReference>
<evidence type="ECO:0000256" key="3">
    <source>
        <dbReference type="ARBA" id="ARBA00023163"/>
    </source>
</evidence>
<reference evidence="5 6" key="1">
    <citation type="submission" date="2018-01" db="EMBL/GenBank/DDBJ databases">
        <title>Complete genome sequences of 14 Citrobacter spp. isolated from plant in Canada.</title>
        <authorList>
            <person name="Bhandare S.G."/>
            <person name="Colavecchio A."/>
            <person name="Jeukens J."/>
            <person name="Emond-Rheault J.-G."/>
            <person name="Freschi L."/>
            <person name="Hamel J."/>
            <person name="Kukavica-Ibrulj I."/>
            <person name="Levesque R."/>
            <person name="Goodridge L."/>
        </authorList>
    </citation>
    <scope>NUCLEOTIDE SEQUENCE [LARGE SCALE GENOMIC DNA]</scope>
    <source>
        <strain evidence="5 6">S1285</strain>
    </source>
</reference>
<dbReference type="SUPFAM" id="SSF64288">
    <property type="entry name" value="Chorismate lyase-like"/>
    <property type="match status" value="1"/>
</dbReference>
<dbReference type="InterPro" id="IPR036388">
    <property type="entry name" value="WH-like_DNA-bd_sf"/>
</dbReference>
<dbReference type="Pfam" id="PF07702">
    <property type="entry name" value="UTRA"/>
    <property type="match status" value="1"/>
</dbReference>
<dbReference type="PRINTS" id="PR00035">
    <property type="entry name" value="HTHGNTR"/>
</dbReference>
<dbReference type="InterPro" id="IPR011663">
    <property type="entry name" value="UTRA"/>
</dbReference>
<dbReference type="GO" id="GO:0045892">
    <property type="term" value="P:negative regulation of DNA-templated transcription"/>
    <property type="evidence" value="ECO:0007669"/>
    <property type="project" value="TreeGrafter"/>
</dbReference>
<dbReference type="GO" id="GO:0003677">
    <property type="term" value="F:DNA binding"/>
    <property type="evidence" value="ECO:0007669"/>
    <property type="project" value="UniProtKB-KW"/>
</dbReference>
<dbReference type="CDD" id="cd07377">
    <property type="entry name" value="WHTH_GntR"/>
    <property type="match status" value="1"/>
</dbReference>
<comment type="caution">
    <text evidence="5">The sequence shown here is derived from an EMBL/GenBank/DDBJ whole genome shotgun (WGS) entry which is preliminary data.</text>
</comment>
<dbReference type="Gene3D" id="1.10.10.10">
    <property type="entry name" value="Winged helix-like DNA-binding domain superfamily/Winged helix DNA-binding domain"/>
    <property type="match status" value="1"/>
</dbReference>
<protein>
    <submittedName>
        <fullName evidence="5">GntR family transcriptional regulator</fullName>
    </submittedName>
</protein>
<dbReference type="SMART" id="SM00345">
    <property type="entry name" value="HTH_GNTR"/>
    <property type="match status" value="1"/>
</dbReference>
<dbReference type="InterPro" id="IPR050679">
    <property type="entry name" value="Bact_HTH_transcr_reg"/>
</dbReference>
<keyword evidence="1" id="KW-0805">Transcription regulation</keyword>
<evidence type="ECO:0000259" key="4">
    <source>
        <dbReference type="PROSITE" id="PS50949"/>
    </source>
</evidence>
<accession>A0A2S4RQW8</accession>
<dbReference type="SMART" id="SM00866">
    <property type="entry name" value="UTRA"/>
    <property type="match status" value="1"/>
</dbReference>